<feature type="chain" id="PRO_5005504649" description="Lipoprotein" evidence="1">
    <location>
        <begin position="20"/>
        <end position="176"/>
    </location>
</feature>
<reference evidence="3" key="1">
    <citation type="submission" date="2015-08" db="EMBL/GenBank/DDBJ databases">
        <authorList>
            <person name="Varghese N."/>
        </authorList>
    </citation>
    <scope>NUCLEOTIDE SEQUENCE [LARGE SCALE GENOMIC DNA]</scope>
    <source>
        <strain evidence="3">DSM 23407</strain>
    </source>
</reference>
<evidence type="ECO:0000256" key="1">
    <source>
        <dbReference type="SAM" id="SignalP"/>
    </source>
</evidence>
<keyword evidence="3" id="KW-1185">Reference proteome</keyword>
<dbReference type="RefSeq" id="WP_208975473.1">
    <property type="nucleotide sequence ID" value="NZ_CYHE01000001.1"/>
</dbReference>
<evidence type="ECO:0000313" key="2">
    <source>
        <dbReference type="EMBL" id="CUA91732.1"/>
    </source>
</evidence>
<evidence type="ECO:0000313" key="3">
    <source>
        <dbReference type="Proteomes" id="UP000183900"/>
    </source>
</evidence>
<accession>A0A0K6HL04</accession>
<proteinExistence type="predicted"/>
<feature type="signal peptide" evidence="1">
    <location>
        <begin position="1"/>
        <end position="19"/>
    </location>
</feature>
<protein>
    <recommendedName>
        <fullName evidence="4">Lipoprotein</fullName>
    </recommendedName>
</protein>
<keyword evidence="1" id="KW-0732">Signal</keyword>
<evidence type="ECO:0008006" key="4">
    <source>
        <dbReference type="Google" id="ProtNLM"/>
    </source>
</evidence>
<dbReference type="PROSITE" id="PS51257">
    <property type="entry name" value="PROKAR_LIPOPROTEIN"/>
    <property type="match status" value="1"/>
</dbReference>
<name>A0A0K6HL04_9HYPH</name>
<organism evidence="2 3">
    <name type="scientific">Pannonibacter indicus</name>
    <dbReference type="NCBI Taxonomy" id="466044"/>
    <lineage>
        <taxon>Bacteria</taxon>
        <taxon>Pseudomonadati</taxon>
        <taxon>Pseudomonadota</taxon>
        <taxon>Alphaproteobacteria</taxon>
        <taxon>Hyphomicrobiales</taxon>
        <taxon>Stappiaceae</taxon>
        <taxon>Pannonibacter</taxon>
    </lineage>
</organism>
<dbReference type="Proteomes" id="UP000183900">
    <property type="component" value="Unassembled WGS sequence"/>
</dbReference>
<sequence>MITLRIAAMRQMIIVPALAAALAACQSSAPQRPVQTTVAPQPQLTVPQGAQSLSIAGSPEQVRMALIASATERGTPVVQDEANMVVIERKMTEANPALDAEFGPSDNGDRLIRVRVRFTGEACRTLAVQDVAIVNNARTALAQSFVLPGNPNTMQSLRGLKTRVERTSGCPALPVS</sequence>
<dbReference type="EMBL" id="CYHE01000001">
    <property type="protein sequence ID" value="CUA91732.1"/>
    <property type="molecule type" value="Genomic_DNA"/>
</dbReference>
<gene>
    <name evidence="2" type="ORF">Ga0061067_10157</name>
</gene>
<dbReference type="AlphaFoldDB" id="A0A0K6HL04"/>